<dbReference type="InterPro" id="IPR039279">
    <property type="entry name" value="QRT3-like"/>
</dbReference>
<protein>
    <submittedName>
        <fullName evidence="3">Glucan 1,3-beta-glucosidase</fullName>
    </submittedName>
</protein>
<evidence type="ECO:0000313" key="4">
    <source>
        <dbReference type="Proteomes" id="UP001362999"/>
    </source>
</evidence>
<feature type="domain" description="Rhamnogalacturonase A/B/Epimerase-like pectate lyase" evidence="2">
    <location>
        <begin position="421"/>
        <end position="484"/>
    </location>
</feature>
<dbReference type="PANTHER" id="PTHR33928:SF2">
    <property type="entry name" value="PECTATE LYASE SUPERFAMILY PROTEIN DOMAIN-CONTAINING PROTEIN-RELATED"/>
    <property type="match status" value="1"/>
</dbReference>
<reference evidence="3 4" key="1">
    <citation type="journal article" date="2024" name="J Genomics">
        <title>Draft genome sequencing and assembly of Favolaschia claudopus CIRM-BRFM 2984 isolated from oak limbs.</title>
        <authorList>
            <person name="Navarro D."/>
            <person name="Drula E."/>
            <person name="Chaduli D."/>
            <person name="Cazenave R."/>
            <person name="Ahrendt S."/>
            <person name="Wang J."/>
            <person name="Lipzen A."/>
            <person name="Daum C."/>
            <person name="Barry K."/>
            <person name="Grigoriev I.V."/>
            <person name="Favel A."/>
            <person name="Rosso M.N."/>
            <person name="Martin F."/>
        </authorList>
    </citation>
    <scope>NUCLEOTIDE SEQUENCE [LARGE SCALE GENOMIC DNA]</scope>
    <source>
        <strain evidence="3 4">CIRM-BRFM 2984</strain>
    </source>
</reference>
<dbReference type="GO" id="GO:0004650">
    <property type="term" value="F:polygalacturonase activity"/>
    <property type="evidence" value="ECO:0007669"/>
    <property type="project" value="InterPro"/>
</dbReference>
<feature type="domain" description="Rhamnogalacturonase A/B/Epimerase-like pectate lyase" evidence="2">
    <location>
        <begin position="59"/>
        <end position="292"/>
    </location>
</feature>
<organism evidence="3 4">
    <name type="scientific">Favolaschia claudopus</name>
    <dbReference type="NCBI Taxonomy" id="2862362"/>
    <lineage>
        <taxon>Eukaryota</taxon>
        <taxon>Fungi</taxon>
        <taxon>Dikarya</taxon>
        <taxon>Basidiomycota</taxon>
        <taxon>Agaricomycotina</taxon>
        <taxon>Agaricomycetes</taxon>
        <taxon>Agaricomycetidae</taxon>
        <taxon>Agaricales</taxon>
        <taxon>Marasmiineae</taxon>
        <taxon>Mycenaceae</taxon>
        <taxon>Favolaschia</taxon>
    </lineage>
</organism>
<accession>A0AAW0DLT1</accession>
<comment type="caution">
    <text evidence="3">The sequence shown here is derived from an EMBL/GenBank/DDBJ whole genome shotgun (WGS) entry which is preliminary data.</text>
</comment>
<name>A0AAW0DLT1_9AGAR</name>
<dbReference type="PANTHER" id="PTHR33928">
    <property type="entry name" value="POLYGALACTURONASE QRT3"/>
    <property type="match status" value="1"/>
</dbReference>
<dbReference type="SUPFAM" id="SSF51126">
    <property type="entry name" value="Pectin lyase-like"/>
    <property type="match status" value="2"/>
</dbReference>
<dbReference type="Pfam" id="PF12708">
    <property type="entry name" value="Pect-lyase_RHGA_epim"/>
    <property type="match status" value="2"/>
</dbReference>
<sequence length="1169" mass="127643">MWFKAALQSLAALSIFIHSAQSTCSGVVPQASSSDKFWMENGGLHTRGASAYNPGYKVFRNVKSYGAVGNGVADDTDAINKAISDGGRCGQGCKSSTISPAIIYFPAGTYRVTKPIVPFYFTSLVGDYKNKPVLKAASNFVGVAVIDADPYVPGQSNPDGSGINWWQNQNNFFRSVRNFVIDVTSMPSSTKATGIHWQVGQATSLINLDFKMIRATEDSSTQHQGLFSENGSGGFMSDLTFDGGLYGMWISNQQFTIRNVKITNAGTAIFEAWNWGFTWHNIDIENCLVGFDILTGGLTLATQSTGGVLIVDSWIKNVVIGIRTSSSQPSKLGGSVVLDQVQFSNIISANIQDNSGVVMAANANYGDQYFQGNVYSGVTKSYKRGTFHPSTHRPASLVNAFGAYFSRSRPQYQDYKDVQFQSVKDIGKAAGDGVKDDTAAINSFLQNYGGCYILLFEAGTYLVTDTIVVPPNTIIVGEMFSTILGSGSKFADQKNPRPVLKVGNPGDTGVVEISDMVIATTGGSAGAIGIQWNIKASKQGSAGMWDVHVRLGGAKGTNINAANCPTSTTNLKCASAFLGFHITRSGSGYFENVWVWNADHDLDDPAESKINSFSARGILVESTAAVFLVGTASEHHVIYQYAFNKARNVWAGLIQTETPYFHPTPQPPAPFSINSNYGDPPGTFSDAWGVVITLSSDIFIYGAGLYSFFKTYSQDCVPNRNCQDNMLLIDQQSADVAIFQLTTAGATNMLSYNNVSVAKQADNINGFASTVTFWETSHSVPQGQCGVARRALEPYNAPIILRRFDLLTRQSEDYLYFWNTPARIDTELMVGAMEDDGIRRRPRRNCVFYVNQQNVDPSDPNYARTRAIQFAAIMNAADPGGDYHTLYDVYDNAAAFTDTEDPMRSANVGGNRRNWFRLTSERFALLCEGEVFLIVEEQPATIWPDAIWVTHEEPAILRNGLVTRITEIRPSDIGVALASNNDTRWITPHNYRGHQPPGAIPRRDDEKLELDECAVIDPDKAGKKWDAYPEVGGDIAPYKDFGGCTMHIHQWGSSSGGGGPFDPPPGQESYSVEVTLYDNGPTHKIGFLTRTVAPVNMTSKLDRYFIVTADGEKGPLHFTLGDQKWQSDDGSCSVGGWDHGEDRQMDCGFRCDWMGGDSTDHTPPEIWYA</sequence>
<dbReference type="CDD" id="cd23668">
    <property type="entry name" value="GH55_beta13glucanase-like"/>
    <property type="match status" value="1"/>
</dbReference>
<dbReference type="InterPro" id="IPR012334">
    <property type="entry name" value="Pectin_lyas_fold"/>
</dbReference>
<dbReference type="EMBL" id="JAWWNJ010000007">
    <property type="protein sequence ID" value="KAK7052591.1"/>
    <property type="molecule type" value="Genomic_DNA"/>
</dbReference>
<dbReference type="AlphaFoldDB" id="A0AAW0DLT1"/>
<keyword evidence="4" id="KW-1185">Reference proteome</keyword>
<feature type="chain" id="PRO_5043407283" evidence="1">
    <location>
        <begin position="23"/>
        <end position="1169"/>
    </location>
</feature>
<dbReference type="InterPro" id="IPR011050">
    <property type="entry name" value="Pectin_lyase_fold/virulence"/>
</dbReference>
<proteinExistence type="predicted"/>
<dbReference type="Proteomes" id="UP001362999">
    <property type="component" value="Unassembled WGS sequence"/>
</dbReference>
<dbReference type="InterPro" id="IPR024535">
    <property type="entry name" value="RHGA/B-epi-like_pectate_lyase"/>
</dbReference>
<dbReference type="Gene3D" id="2.160.20.10">
    <property type="entry name" value="Single-stranded right-handed beta-helix, Pectin lyase-like"/>
    <property type="match status" value="2"/>
</dbReference>
<evidence type="ECO:0000256" key="1">
    <source>
        <dbReference type="SAM" id="SignalP"/>
    </source>
</evidence>
<evidence type="ECO:0000313" key="3">
    <source>
        <dbReference type="EMBL" id="KAK7052591.1"/>
    </source>
</evidence>
<gene>
    <name evidence="3" type="ORF">R3P38DRAFT_2861253</name>
</gene>
<feature type="signal peptide" evidence="1">
    <location>
        <begin position="1"/>
        <end position="22"/>
    </location>
</feature>
<evidence type="ECO:0000259" key="2">
    <source>
        <dbReference type="Pfam" id="PF12708"/>
    </source>
</evidence>
<keyword evidence="1" id="KW-0732">Signal</keyword>
<dbReference type="FunFam" id="2.160.20.10:FF:000049">
    <property type="entry name" value="Putative exo-beta-1,3-glucanase"/>
    <property type="match status" value="1"/>
</dbReference>